<feature type="transmembrane region" description="Helical" evidence="2">
    <location>
        <begin position="193"/>
        <end position="214"/>
    </location>
</feature>
<feature type="region of interest" description="Disordered" evidence="1">
    <location>
        <begin position="1"/>
        <end position="122"/>
    </location>
</feature>
<feature type="transmembrane region" description="Helical" evidence="2">
    <location>
        <begin position="234"/>
        <end position="256"/>
    </location>
</feature>
<gene>
    <name evidence="3" type="ORF">ABZ510_33480</name>
</gene>
<evidence type="ECO:0000256" key="1">
    <source>
        <dbReference type="SAM" id="MobiDB-lite"/>
    </source>
</evidence>
<accession>A0ABV2X0S2</accession>
<reference evidence="3 4" key="1">
    <citation type="submission" date="2024-06" db="EMBL/GenBank/DDBJ databases">
        <title>The Natural Products Discovery Center: Release of the First 8490 Sequenced Strains for Exploring Actinobacteria Biosynthetic Diversity.</title>
        <authorList>
            <person name="Kalkreuter E."/>
            <person name="Kautsar S.A."/>
            <person name="Yang D."/>
            <person name="Bader C.D."/>
            <person name="Teijaro C.N."/>
            <person name="Fluegel L."/>
            <person name="Davis C.M."/>
            <person name="Simpson J.R."/>
            <person name="Lauterbach L."/>
            <person name="Steele A.D."/>
            <person name="Gui C."/>
            <person name="Meng S."/>
            <person name="Li G."/>
            <person name="Viehrig K."/>
            <person name="Ye F."/>
            <person name="Su P."/>
            <person name="Kiefer A.F."/>
            <person name="Nichols A."/>
            <person name="Cepeda A.J."/>
            <person name="Yan W."/>
            <person name="Fan B."/>
            <person name="Jiang Y."/>
            <person name="Adhikari A."/>
            <person name="Zheng C.-J."/>
            <person name="Schuster L."/>
            <person name="Cowan T.M."/>
            <person name="Smanski M.J."/>
            <person name="Chevrette M.G."/>
            <person name="De Carvalho L.P.S."/>
            <person name="Shen B."/>
        </authorList>
    </citation>
    <scope>NUCLEOTIDE SEQUENCE [LARGE SCALE GENOMIC DNA]</scope>
    <source>
        <strain evidence="3 4">NPDC019708</strain>
    </source>
</reference>
<protein>
    <submittedName>
        <fullName evidence="3">Uncharacterized protein</fullName>
    </submittedName>
</protein>
<dbReference type="EMBL" id="JBEYBF010000044">
    <property type="protein sequence ID" value="MEU1956749.1"/>
    <property type="molecule type" value="Genomic_DNA"/>
</dbReference>
<sequence>MTARPEELTAAQSPPPDEVAERPRPDAAARQPRQYDADAPSRPDGAATQGSQGDDAAAQKRRNNGAAQDRLDDGVTRGLLDDGDAQDRLDVDAAQRIPDDGAAPKRQEDGAVQTRPGGTRYRQRELRRTALATLLAAVLTPVAVGIAANGAATAGRWWDTTDRWLSPAQSVLGAGLLLVVAGLAAYEPAAAVIAGLVWGAVPAAVQIAAPGQTYRLISSLPGLPTDLARALHTWLSSGMLLLIGVLLAGAGIAVALRRRGLPG</sequence>
<proteinExistence type="predicted"/>
<evidence type="ECO:0000256" key="2">
    <source>
        <dbReference type="SAM" id="Phobius"/>
    </source>
</evidence>
<keyword evidence="2" id="KW-0472">Membrane</keyword>
<feature type="compositionally biased region" description="Basic and acidic residues" evidence="1">
    <location>
        <begin position="85"/>
        <end position="109"/>
    </location>
</feature>
<feature type="compositionally biased region" description="Basic and acidic residues" evidence="1">
    <location>
        <begin position="19"/>
        <end position="41"/>
    </location>
</feature>
<feature type="transmembrane region" description="Helical" evidence="2">
    <location>
        <begin position="164"/>
        <end position="186"/>
    </location>
</feature>
<keyword evidence="2" id="KW-0812">Transmembrane</keyword>
<name>A0ABV2X0S2_9NOCA</name>
<comment type="caution">
    <text evidence="3">The sequence shown here is derived from an EMBL/GenBank/DDBJ whole genome shotgun (WGS) entry which is preliminary data.</text>
</comment>
<organism evidence="3 4">
    <name type="scientific">Nocardia rhamnosiphila</name>
    <dbReference type="NCBI Taxonomy" id="426716"/>
    <lineage>
        <taxon>Bacteria</taxon>
        <taxon>Bacillati</taxon>
        <taxon>Actinomycetota</taxon>
        <taxon>Actinomycetes</taxon>
        <taxon>Mycobacteriales</taxon>
        <taxon>Nocardiaceae</taxon>
        <taxon>Nocardia</taxon>
    </lineage>
</organism>
<keyword evidence="2" id="KW-1133">Transmembrane helix</keyword>
<dbReference type="RefSeq" id="WP_356956421.1">
    <property type="nucleotide sequence ID" value="NZ_JBEXYG010000018.1"/>
</dbReference>
<feature type="transmembrane region" description="Helical" evidence="2">
    <location>
        <begin position="130"/>
        <end position="152"/>
    </location>
</feature>
<keyword evidence="4" id="KW-1185">Reference proteome</keyword>
<dbReference type="Proteomes" id="UP001550628">
    <property type="component" value="Unassembled WGS sequence"/>
</dbReference>
<evidence type="ECO:0000313" key="3">
    <source>
        <dbReference type="EMBL" id="MEU1956749.1"/>
    </source>
</evidence>
<evidence type="ECO:0000313" key="4">
    <source>
        <dbReference type="Proteomes" id="UP001550628"/>
    </source>
</evidence>